<dbReference type="GO" id="GO:0033389">
    <property type="term" value="P:putrescine biosynthetic process from arginine, via agmatine"/>
    <property type="evidence" value="ECO:0007669"/>
    <property type="project" value="TreeGrafter"/>
</dbReference>
<dbReference type="RefSeq" id="WP_013280298.1">
    <property type="nucleotide sequence ID" value="NC_014387.1"/>
</dbReference>
<dbReference type="EMBL" id="CP001810">
    <property type="protein sequence ID" value="ADL33642.1"/>
    <property type="molecule type" value="Genomic_DNA"/>
</dbReference>
<dbReference type="InterPro" id="IPR023696">
    <property type="entry name" value="Ureohydrolase_dom_sf"/>
</dbReference>
<sequence length="310" mass="35132">MKKKVSIFNFTNVYNKESFYRDDKSSISCDIEKEPCVDDSDSCETGNRAGVEMVDFSAVSGTNCMCDDGAMSQIRSEIRQHGIGADEIHFIDNGNYHYMSAIMLEQVKEPFSLVVFDHHPDMQPPMFGDILSCGGWVLYALENNPNIRDVHIIGADRKLIDELPDDVRERAHFYDVYDVICRRDYYFNGSDVHEKRVDGESASCNDYDDIDDLKKCVILPETQFPVYISVDKDVVTPDEITTNWDQGEMRVSELLATIDRFFDEKKVIGVDICGECAPEQEGINVDEAIAGNDAFNGEILERVLDHLDTV</sequence>
<dbReference type="HOGENOM" id="CLU_066809_1_0_9"/>
<dbReference type="KEGG" id="bpb:bpr_I0900"/>
<dbReference type="InterPro" id="IPR006035">
    <property type="entry name" value="Ureohydrolase"/>
</dbReference>
<evidence type="ECO:0008006" key="3">
    <source>
        <dbReference type="Google" id="ProtNLM"/>
    </source>
</evidence>
<evidence type="ECO:0000313" key="2">
    <source>
        <dbReference type="Proteomes" id="UP000001299"/>
    </source>
</evidence>
<protein>
    <recommendedName>
        <fullName evidence="3">Arginase family protein</fullName>
    </recommendedName>
</protein>
<dbReference type="GO" id="GO:0046872">
    <property type="term" value="F:metal ion binding"/>
    <property type="evidence" value="ECO:0007669"/>
    <property type="project" value="InterPro"/>
</dbReference>
<dbReference type="Proteomes" id="UP000001299">
    <property type="component" value="Chromosome 1"/>
</dbReference>
<organism evidence="1 2">
    <name type="scientific">Butyrivibrio proteoclasticus (strain ATCC 51982 / DSM 14932 / B316)</name>
    <name type="common">Clostridium proteoclasticum</name>
    <dbReference type="NCBI Taxonomy" id="515622"/>
    <lineage>
        <taxon>Bacteria</taxon>
        <taxon>Bacillati</taxon>
        <taxon>Bacillota</taxon>
        <taxon>Clostridia</taxon>
        <taxon>Lachnospirales</taxon>
        <taxon>Lachnospiraceae</taxon>
        <taxon>Butyrivibrio</taxon>
    </lineage>
</organism>
<dbReference type="SUPFAM" id="SSF52768">
    <property type="entry name" value="Arginase/deacetylase"/>
    <property type="match status" value="1"/>
</dbReference>
<reference evidence="1 2" key="1">
    <citation type="journal article" date="2010" name="PLoS ONE">
        <title>The glycobiome of the rumen bacterium Butyrivibrio proteoclasticus B316(T) highlights adaptation to a polysaccharide-rich environment.</title>
        <authorList>
            <person name="Kelly W.J."/>
            <person name="Leahy S.C."/>
            <person name="Altermann E."/>
            <person name="Yeoman C.J."/>
            <person name="Dunne J.C."/>
            <person name="Kong Z."/>
            <person name="Pacheco D.M."/>
            <person name="Li D."/>
            <person name="Noel S.J."/>
            <person name="Moon C.D."/>
            <person name="Cookson A.L."/>
            <person name="Attwood G.T."/>
        </authorList>
    </citation>
    <scope>NUCLEOTIDE SEQUENCE [LARGE SCALE GENOMIC DNA]</scope>
    <source>
        <strain evidence="2">ATCC 51982 / DSM 14932 / B316</strain>
    </source>
</reference>
<dbReference type="Gene3D" id="3.40.800.10">
    <property type="entry name" value="Ureohydrolase domain"/>
    <property type="match status" value="1"/>
</dbReference>
<dbReference type="AlphaFoldDB" id="E0S1G7"/>
<dbReference type="STRING" id="515622.bpr_I0900"/>
<keyword evidence="2" id="KW-1185">Reference proteome</keyword>
<proteinExistence type="predicted"/>
<accession>E0S1G7</accession>
<dbReference type="GO" id="GO:0008783">
    <property type="term" value="F:agmatinase activity"/>
    <property type="evidence" value="ECO:0007669"/>
    <property type="project" value="TreeGrafter"/>
</dbReference>
<gene>
    <name evidence="1" type="ordered locus">bpr_I0900</name>
</gene>
<dbReference type="PANTHER" id="PTHR11358">
    <property type="entry name" value="ARGINASE/AGMATINASE"/>
    <property type="match status" value="1"/>
</dbReference>
<dbReference type="eggNOG" id="COG0010">
    <property type="taxonomic scope" value="Bacteria"/>
</dbReference>
<dbReference type="PANTHER" id="PTHR11358:SF41">
    <property type="entry name" value="ARGINASE"/>
    <property type="match status" value="1"/>
</dbReference>
<name>E0S1G7_BUTPB</name>
<evidence type="ECO:0000313" key="1">
    <source>
        <dbReference type="EMBL" id="ADL33642.1"/>
    </source>
</evidence>